<proteinExistence type="predicted"/>
<dbReference type="Proteomes" id="UP001198630">
    <property type="component" value="Unassembled WGS sequence"/>
</dbReference>
<evidence type="ECO:0000313" key="3">
    <source>
        <dbReference type="EMBL" id="MCD2111423.1"/>
    </source>
</evidence>
<keyword evidence="1" id="KW-0175">Coiled coil</keyword>
<evidence type="ECO:0000256" key="1">
    <source>
        <dbReference type="SAM" id="Coils"/>
    </source>
</evidence>
<organism evidence="3 4">
    <name type="scientific">Rhodococcus rhodochrous</name>
    <dbReference type="NCBI Taxonomy" id="1829"/>
    <lineage>
        <taxon>Bacteria</taxon>
        <taxon>Bacillati</taxon>
        <taxon>Actinomycetota</taxon>
        <taxon>Actinomycetes</taxon>
        <taxon>Mycobacteriales</taxon>
        <taxon>Nocardiaceae</taxon>
        <taxon>Rhodococcus</taxon>
    </lineage>
</organism>
<gene>
    <name evidence="3" type="ORF">LQ384_09980</name>
</gene>
<dbReference type="EMBL" id="JAJNCO010000004">
    <property type="protein sequence ID" value="MCD2111423.1"/>
    <property type="molecule type" value="Genomic_DNA"/>
</dbReference>
<protein>
    <recommendedName>
        <fullName evidence="5">Tape measure protein</fullName>
    </recommendedName>
</protein>
<evidence type="ECO:0000313" key="4">
    <source>
        <dbReference type="Proteomes" id="UP001198630"/>
    </source>
</evidence>
<comment type="caution">
    <text evidence="3">The sequence shown here is derived from an EMBL/GenBank/DDBJ whole genome shotgun (WGS) entry which is preliminary data.</text>
</comment>
<sequence>MTDGYSAGSARLTISPHWGNFFQEVEARLEAFNKPLRIPVEPESIHRFRSRLETQMRTMRLEPIKIEAQLDTDLLRSQLTTQVASLDRTINLETRLDTTDAVVQLASLRQYAERTMQLRVDVDTGGATGELARLNALLERADQAINVRLNLDTSGAMAQLEVFRMYAEHPIHTRLDLDVGGAMAGLITVQAMLAQLAMQIRLMPPLPGGGMAAGLTAGLSTVGAAAGMAKFALTGLAAVSLVPLVGQLAQAAGVIALLPAMATAAATSIGTIAIGMTGVTDAFTKGAEAAKNSAEEQEVAAEATESAQRSVADAYRNAAQTAQNGAESIERAEKGVQRAQENATRAQEDLNRAREDAIERIEDMNLALQGSEIDERSAMLAVDRARRRLQRGDFKGPDSDLERRGAQIDYDQAVQRLAEVRESNADLRKETEEANRLGVEGSQQVVAAKNRIVEADEAVADAEKDLARTHRDAAQANAQAAQQIADANKALAKAQSENAKSLDEYQQALENLSPNARQFVEMTRELGDEWKNLRLAVQDSLFEEMGPQITTLAEAYLPRLETGLSNLAGVLNGSLRSAMDWLMEPGQQDGISHILDRTAEALGPLMTGLGNLGEAMYDLTLVGSDLLPEITGAFEEGTGSFAEMIHEMATTEGEGGVSLLHNYMQEAMRTFAQIWRIVKNVGGIAMNLFEGSDETGESWLRSIEDATARWKDFLGSPDGQAEIKTFFQDVQAIVDGIVDAIEIGAALVGTLKPAGGPERGKVDTDDDGVPDTQGPLVPQQLGPGEAREAGQLRQIWDVADNSDSWFGKTARGFNSLLGYNNETDSYDGGMWNPNNNGTVAHWFANIPDRTGNWFGEQTAEIGEMFTGPMTIGGKPVSEIWSEATAGWESFSQSVVDKAGGVQDWFSNIGSTIGEVGSNALSSLGETASNAWNGLVEDVRGGWHDHVMPAWDALRIEGLDGLANHFLDKITNGAVMSWSELPTAIKDGVGTIIDEHFPGLSDGIDKVQDFFIDLRTSVSDTWNGLLQDLASGVNHMIDLINWGVGGLWIKVDGFLAGKLPDWQPIDHVNWGGGSVPGMETGGFVPLEPGTQWGKDGVLRLLAPGEFVLSEPAVRAAGVDNLLAFNSAARGGRSPSTEGLFAMESGGRVTRDDPAWDMLKRGHDFAKSQDGKPYQWAGPRFVNDSFDCTGFMASIAAAILGQNVWQRYFYTGSFRGGQPGPMGFQPGLGAGFSIGIFDDPGGAGGGHAAGSLTGVEGLPDINVESSGGAGVQYGGGAAGASNSMFPWKFHLPIVDGMFVDPGPGGGYLGGPTPAEQGSVVGRFIDKLLSPLRDKIADTAGEPPPQWRTVPLAAFDALIEPVKAFAVEKASVIDVIADGVRDLKDAIAAPISNAWDFVFNRDTGGNLPPGLNLVLNKTGQDEYVLEPFGFQVIQDLIGTLTGKNPLALSAPVGTFDRNQTVLVGKDGTRQFQHRADGSTSEADTLANMAPEARQTFEENEGAPGGYNFEAALAAATGITVDKRPVEQRMAEWSTTYGERWAHWNRETAAEVIDDMASPFGLQGISIGTMVTQDVPEAMTRLTRLAELASRGYTRPMGR</sequence>
<evidence type="ECO:0008006" key="5">
    <source>
        <dbReference type="Google" id="ProtNLM"/>
    </source>
</evidence>
<feature type="region of interest" description="Disordered" evidence="2">
    <location>
        <begin position="323"/>
        <end position="348"/>
    </location>
</feature>
<dbReference type="RefSeq" id="WP_230789901.1">
    <property type="nucleotide sequence ID" value="NZ_JAJNCO010000004.1"/>
</dbReference>
<evidence type="ECO:0000256" key="2">
    <source>
        <dbReference type="SAM" id="MobiDB-lite"/>
    </source>
</evidence>
<feature type="region of interest" description="Disordered" evidence="2">
    <location>
        <begin position="752"/>
        <end position="783"/>
    </location>
</feature>
<feature type="coiled-coil region" evidence="1">
    <location>
        <begin position="410"/>
        <end position="511"/>
    </location>
</feature>
<reference evidence="3" key="1">
    <citation type="submission" date="2021-11" db="EMBL/GenBank/DDBJ databases">
        <title>Development of a sustainable strategy for remediation of hydrocarbon-contaminated territories based on the waste exchange concept.</title>
        <authorList>
            <person name="Elkin A."/>
        </authorList>
    </citation>
    <scope>NUCLEOTIDE SEQUENCE</scope>
    <source>
        <strain evidence="3">IEGM 757</strain>
    </source>
</reference>
<accession>A0AAW4XEP4</accession>
<name>A0AAW4XEP4_RHORH</name>